<evidence type="ECO:0000256" key="1">
    <source>
        <dbReference type="SAM" id="MobiDB-lite"/>
    </source>
</evidence>
<dbReference type="Proteomes" id="UP000827892">
    <property type="component" value="Chromosome I"/>
</dbReference>
<sequence>MSKSQIKRLHQQQELEKAAAVVNQEDEDVEPVVVQRKGPANRFAFFDEEDDVASDKSEEADGVDNNGPSTSDAKASKNKKKKNKKKEKKAKQEHEETENEMLARLANLNMQEKQLAATEDAEPPLLSELLKVEIKMFDIFGELKRKLGKTFKDVVIDENDENKWPPGKRATGRILKNKPRWWPDKSNGLSMEIVQPDRNKSSSMNTWFKITHNSDYGERERMFLLAEAGHNVEIIQDIFASSPYHLNCLLMMGHMSRMNDDLNTGADFIERGIWFVDQHSHPTFSPFNWTHRMSYLDFENRAFYLLLHRHMLNAAGKRCFETAFNTGKLIFKLDPSHDALAMLSIIDTYALRAKLYTWIEQFYSAACDLKNLDSLPNWQYSKALAKFFLAKTDEEMDQARKLLCEAIRKFPSVVAALLDLLQIHPDSAVMNCKFLTAASAEREPDSLKILVKIYAKQTEEIWKDPAVLLFLEQSAQAVAATQSLSERLELEDWAERRPKYYSGRSPNVERLAQLLEVLPTASISNPVPPKNGRTPYKKLYVPNVPIRPDQSLVAGLLQSIAPYFDGEETFYNQLARYGNEFSQFLSHRFLARAPVDPEEVAIEWAGRREELDEARREARRRQRQQEAGEIIHLDSDAEEPRGNQDGQNN</sequence>
<dbReference type="OMA" id="ICAFPGV"/>
<feature type="compositionally biased region" description="Basic and acidic residues" evidence="1">
    <location>
        <begin position="623"/>
        <end position="642"/>
    </location>
</feature>
<dbReference type="AlphaFoldDB" id="A0AAE9DRF1"/>
<feature type="compositionally biased region" description="Basic residues" evidence="1">
    <location>
        <begin position="76"/>
        <end position="91"/>
    </location>
</feature>
<dbReference type="KEGG" id="cbr:CBG_14871"/>
<accession>A0AAE9DRF1</accession>
<name>A0AAE9DRF1_CAEBR</name>
<protein>
    <submittedName>
        <fullName evidence="2">Uncharacterized protein</fullName>
    </submittedName>
</protein>
<feature type="region of interest" description="Disordered" evidence="1">
    <location>
        <begin position="20"/>
        <end position="98"/>
    </location>
</feature>
<reference evidence="2 3" key="1">
    <citation type="submission" date="2022-05" db="EMBL/GenBank/DDBJ databases">
        <title>Chromosome-level reference genomes for two strains of Caenorhabditis briggsae: an improved platform for comparative genomics.</title>
        <authorList>
            <person name="Stevens L."/>
            <person name="Andersen E.C."/>
        </authorList>
    </citation>
    <scope>NUCLEOTIDE SEQUENCE [LARGE SCALE GENOMIC DNA]</scope>
    <source>
        <strain evidence="2">QX1410_ONT</strain>
        <tissue evidence="2">Whole-organism</tissue>
    </source>
</reference>
<organism evidence="2 3">
    <name type="scientific">Caenorhabditis briggsae</name>
    <dbReference type="NCBI Taxonomy" id="6238"/>
    <lineage>
        <taxon>Eukaryota</taxon>
        <taxon>Metazoa</taxon>
        <taxon>Ecdysozoa</taxon>
        <taxon>Nematoda</taxon>
        <taxon>Chromadorea</taxon>
        <taxon>Rhabditida</taxon>
        <taxon>Rhabditina</taxon>
        <taxon>Rhabditomorpha</taxon>
        <taxon>Rhabditoidea</taxon>
        <taxon>Rhabditidae</taxon>
        <taxon>Peloderinae</taxon>
        <taxon>Caenorhabditis</taxon>
    </lineage>
</organism>
<feature type="region of interest" description="Disordered" evidence="1">
    <location>
        <begin position="610"/>
        <end position="649"/>
    </location>
</feature>
<evidence type="ECO:0000313" key="2">
    <source>
        <dbReference type="EMBL" id="ULU09948.1"/>
    </source>
</evidence>
<dbReference type="EMBL" id="CP090891">
    <property type="protein sequence ID" value="ULU09948.1"/>
    <property type="molecule type" value="Genomic_DNA"/>
</dbReference>
<gene>
    <name evidence="2" type="ORF">L3Y34_014361</name>
</gene>
<dbReference type="PANTHER" id="PTHR22684:SF0">
    <property type="entry name" value="RIBOSOME QUALITY CONTROL COMPLEX SUBUNIT TCF25"/>
    <property type="match status" value="1"/>
</dbReference>
<evidence type="ECO:0000313" key="3">
    <source>
        <dbReference type="Proteomes" id="UP000827892"/>
    </source>
</evidence>
<dbReference type="PANTHER" id="PTHR22684">
    <property type="entry name" value="NULP1-RELATED"/>
    <property type="match status" value="1"/>
</dbReference>
<proteinExistence type="predicted"/>
<dbReference type="Pfam" id="PF04910">
    <property type="entry name" value="Tcf25"/>
    <property type="match status" value="1"/>
</dbReference>
<dbReference type="InterPro" id="IPR006994">
    <property type="entry name" value="TCF25/Rqc1"/>
</dbReference>